<evidence type="ECO:0000313" key="3">
    <source>
        <dbReference type="Proteomes" id="UP000286701"/>
    </source>
</evidence>
<gene>
    <name evidence="2" type="ORF">EPL05_21615</name>
</gene>
<feature type="domain" description="Anti-bacteriophage protein A/HamA C-terminal" evidence="1">
    <location>
        <begin position="7"/>
        <end position="333"/>
    </location>
</feature>
<dbReference type="Proteomes" id="UP000286701">
    <property type="component" value="Unassembled WGS sequence"/>
</dbReference>
<comment type="caution">
    <text evidence="2">The sequence shown here is derived from an EMBL/GenBank/DDBJ whole genome shotgun (WGS) entry which is preliminary data.</text>
</comment>
<dbReference type="RefSeq" id="WP_128536066.1">
    <property type="nucleotide sequence ID" value="NZ_SBIW01000012.1"/>
</dbReference>
<protein>
    <submittedName>
        <fullName evidence="2">DUF1837 domain-containing protein</fullName>
    </submittedName>
</protein>
<evidence type="ECO:0000313" key="2">
    <source>
        <dbReference type="EMBL" id="RWY48173.1"/>
    </source>
</evidence>
<evidence type="ECO:0000259" key="1">
    <source>
        <dbReference type="Pfam" id="PF08878"/>
    </source>
</evidence>
<dbReference type="InterPro" id="IPR014976">
    <property type="entry name" value="AbpA_HamA_C"/>
</dbReference>
<dbReference type="AlphaFoldDB" id="A0A444MJB2"/>
<name>A0A444MJB2_9SPHI</name>
<proteinExistence type="predicted"/>
<accession>A0A444MJB2</accession>
<dbReference type="OrthoDB" id="785623at2"/>
<dbReference type="Pfam" id="PF08878">
    <property type="entry name" value="HamA"/>
    <property type="match status" value="1"/>
</dbReference>
<keyword evidence="3" id="KW-1185">Reference proteome</keyword>
<organism evidence="2 3">
    <name type="scientific">Mucilaginibacter gilvus</name>
    <dbReference type="NCBI Taxonomy" id="2305909"/>
    <lineage>
        <taxon>Bacteria</taxon>
        <taxon>Pseudomonadati</taxon>
        <taxon>Bacteroidota</taxon>
        <taxon>Sphingobacteriia</taxon>
        <taxon>Sphingobacteriales</taxon>
        <taxon>Sphingobacteriaceae</taxon>
        <taxon>Mucilaginibacter</taxon>
    </lineage>
</organism>
<reference evidence="2 3" key="1">
    <citation type="submission" date="2019-01" db="EMBL/GenBank/DDBJ databases">
        <title>Mucilaginibacter antarcticum sp. nov., isolated from antarctic soil.</title>
        <authorList>
            <person name="Yan Y.-Q."/>
            <person name="Du Z.-J."/>
        </authorList>
    </citation>
    <scope>NUCLEOTIDE SEQUENCE [LARGE SCALE GENOMIC DNA]</scope>
    <source>
        <strain evidence="2 3">F01003</strain>
    </source>
</reference>
<dbReference type="EMBL" id="SBIW01000012">
    <property type="protein sequence ID" value="RWY48173.1"/>
    <property type="molecule type" value="Genomic_DNA"/>
</dbReference>
<sequence length="342" mass="39497">MAFNSNNILIQNISGADLRTFHVGFDFGKYRNEEFAEKLMDTIVDFAFGFHTGILKQYDRRKLKEAAKSIYKVKGFNEVKKIYLDDNSEIFDCELKIEDKYLKRGEFGEMILHLILRDNFESLPLLSKIHFKDTDSAVVHGFDIIHIGTDPGNPNKQTLFLGESKVYSRKDNRAGENGIDDLIEDIEFHFKKDFLLREIALIGKKKNAFDTIDDYTDLNTKEEYQEFLNKKKHWFDIFEDVENGNKKLQEFFDSVTIPLICTYQSKIFEGVTDETNQSFLDAYAAEVQILKARFDEKLKGFGIDSGEPVKTNLNIILILFPIPSKKQLISALHLKLTAQQNA</sequence>